<reference evidence="1 2" key="1">
    <citation type="journal article" date="2015" name="Stand. Genomic Sci.">
        <title>Genomic Encyclopedia of Bacterial and Archaeal Type Strains, Phase III: the genomes of soil and plant-associated and newly described type strains.</title>
        <authorList>
            <person name="Whitman W.B."/>
            <person name="Woyke T."/>
            <person name="Klenk H.P."/>
            <person name="Zhou Y."/>
            <person name="Lilburn T.G."/>
            <person name="Beck B.J."/>
            <person name="De Vos P."/>
            <person name="Vandamme P."/>
            <person name="Eisen J.A."/>
            <person name="Garrity G."/>
            <person name="Hugenholtz P."/>
            <person name="Kyrpides N.C."/>
        </authorList>
    </citation>
    <scope>NUCLEOTIDE SEQUENCE [LARGE SCALE GENOMIC DNA]</scope>
    <source>
        <strain evidence="1 2">VKM Ac-2538</strain>
    </source>
</reference>
<comment type="caution">
    <text evidence="1">The sequence shown here is derived from an EMBL/GenBank/DDBJ whole genome shotgun (WGS) entry which is preliminary data.</text>
</comment>
<gene>
    <name evidence="1" type="ORF">EV644_10557</name>
</gene>
<dbReference type="Proteomes" id="UP000295818">
    <property type="component" value="Unassembled WGS sequence"/>
</dbReference>
<proteinExistence type="predicted"/>
<organism evidence="1 2">
    <name type="scientific">Kribbella orskensis</name>
    <dbReference type="NCBI Taxonomy" id="2512216"/>
    <lineage>
        <taxon>Bacteria</taxon>
        <taxon>Bacillati</taxon>
        <taxon>Actinomycetota</taxon>
        <taxon>Actinomycetes</taxon>
        <taxon>Propionibacteriales</taxon>
        <taxon>Kribbellaceae</taxon>
        <taxon>Kribbella</taxon>
    </lineage>
</organism>
<dbReference type="EMBL" id="SLWM01000005">
    <property type="protein sequence ID" value="TCO24027.1"/>
    <property type="molecule type" value="Genomic_DNA"/>
</dbReference>
<accession>A0ABY2BKZ8</accession>
<sequence>MKAHLDAGADHVAIQLRGREGIDLLPGYEALAIVLQLGFGRAVRRPACSADGTVLRV</sequence>
<protein>
    <submittedName>
        <fullName evidence="1">Uncharacterized protein</fullName>
    </submittedName>
</protein>
<keyword evidence="2" id="KW-1185">Reference proteome</keyword>
<evidence type="ECO:0000313" key="1">
    <source>
        <dbReference type="EMBL" id="TCO24027.1"/>
    </source>
</evidence>
<dbReference type="RefSeq" id="WP_199239845.1">
    <property type="nucleotide sequence ID" value="NZ_SLWM01000005.1"/>
</dbReference>
<evidence type="ECO:0000313" key="2">
    <source>
        <dbReference type="Proteomes" id="UP000295818"/>
    </source>
</evidence>
<name>A0ABY2BKZ8_9ACTN</name>